<evidence type="ECO:0000259" key="1">
    <source>
        <dbReference type="Pfam" id="PF00496"/>
    </source>
</evidence>
<evidence type="ECO:0000313" key="3">
    <source>
        <dbReference type="Proteomes" id="UP001185737"/>
    </source>
</evidence>
<evidence type="ECO:0000313" key="2">
    <source>
        <dbReference type="EMBL" id="MDV6279253.1"/>
    </source>
</evidence>
<dbReference type="PANTHER" id="PTHR30290">
    <property type="entry name" value="PERIPLASMIC BINDING COMPONENT OF ABC TRANSPORTER"/>
    <property type="match status" value="1"/>
</dbReference>
<dbReference type="Pfam" id="PF00496">
    <property type="entry name" value="SBP_bac_5"/>
    <property type="match status" value="1"/>
</dbReference>
<keyword evidence="3" id="KW-1185">Reference proteome</keyword>
<comment type="caution">
    <text evidence="2">The sequence shown here is derived from an EMBL/GenBank/DDBJ whole genome shotgun (WGS) entry which is preliminary data.</text>
</comment>
<organism evidence="2 3">
    <name type="scientific">Rhodococcus jostii</name>
    <dbReference type="NCBI Taxonomy" id="132919"/>
    <lineage>
        <taxon>Bacteria</taxon>
        <taxon>Bacillati</taxon>
        <taxon>Actinomycetota</taxon>
        <taxon>Actinomycetes</taxon>
        <taxon>Mycobacteriales</taxon>
        <taxon>Nocardiaceae</taxon>
        <taxon>Rhodococcus</taxon>
    </lineage>
</organism>
<name>A0ABU4C6T8_RHOJO</name>
<dbReference type="EMBL" id="JAWLKA010000001">
    <property type="protein sequence ID" value="MDV6279253.1"/>
    <property type="molecule type" value="Genomic_DNA"/>
</dbReference>
<sequence length="240" mass="26143">MIEDVTKATQGRVWSLLSPDSKYFDSRHDDTYPADIDEAGSLLDAAGWTGRDGDGYRADAGGSRLKIKLLATIPTYPLDDVLEAWQAEIRQNLGAEVELEYVENALVYNLLASNDYEAFPRQIGGLDLSLQLNRAFGSTTPDLKYGQIDGITIGSIVAGSKLADPQVDQWLVQATKATDEATRRGLFDQVTRFILDNAVALPLFTDRNSVAATSSVHNVTTLFDPPRNVVSASAYDIAVN</sequence>
<dbReference type="Gene3D" id="3.10.105.10">
    <property type="entry name" value="Dipeptide-binding Protein, Domain 3"/>
    <property type="match status" value="1"/>
</dbReference>
<proteinExistence type="predicted"/>
<accession>A0ABU4C6T8</accession>
<gene>
    <name evidence="2" type="ORF">R3Q59_01825</name>
</gene>
<dbReference type="Proteomes" id="UP001185737">
    <property type="component" value="Unassembled WGS sequence"/>
</dbReference>
<reference evidence="2 3" key="1">
    <citation type="submission" date="2023-10" db="EMBL/GenBank/DDBJ databases">
        <title>Development of a sustainable strategy for remediation of hydrocarbon-contaminated territories based on the waste exchange concept.</title>
        <authorList>
            <person name="Krivoruchko A."/>
        </authorList>
    </citation>
    <scope>NUCLEOTIDE SEQUENCE [LARGE SCALE GENOMIC DNA]</scope>
    <source>
        <strain evidence="2 3">IEGM 60</strain>
    </source>
</reference>
<feature type="domain" description="Solute-binding protein family 5" evidence="1">
    <location>
        <begin position="1"/>
        <end position="124"/>
    </location>
</feature>
<dbReference type="InterPro" id="IPR039424">
    <property type="entry name" value="SBP_5"/>
</dbReference>
<dbReference type="SUPFAM" id="SSF53850">
    <property type="entry name" value="Periplasmic binding protein-like II"/>
    <property type="match status" value="1"/>
</dbReference>
<protein>
    <submittedName>
        <fullName evidence="2">ABC transporter substrate-binding protein</fullName>
    </submittedName>
</protein>
<dbReference type="InterPro" id="IPR000914">
    <property type="entry name" value="SBP_5_dom"/>
</dbReference>